<keyword evidence="1" id="KW-0472">Membrane</keyword>
<feature type="transmembrane region" description="Helical" evidence="1">
    <location>
        <begin position="58"/>
        <end position="85"/>
    </location>
</feature>
<keyword evidence="1" id="KW-0812">Transmembrane</keyword>
<keyword evidence="1" id="KW-1133">Transmembrane helix</keyword>
<evidence type="ECO:0000313" key="3">
    <source>
        <dbReference type="Proteomes" id="UP000032309"/>
    </source>
</evidence>
<evidence type="ECO:0000256" key="1">
    <source>
        <dbReference type="SAM" id="Phobius"/>
    </source>
</evidence>
<dbReference type="RefSeq" id="WP_052563161.1">
    <property type="nucleotide sequence ID" value="NZ_BAFN01000001.1"/>
</dbReference>
<organism evidence="2 3">
    <name type="scientific">Candidatus Brocadia sinica JPN1</name>
    <dbReference type="NCBI Taxonomy" id="1197129"/>
    <lineage>
        <taxon>Bacteria</taxon>
        <taxon>Pseudomonadati</taxon>
        <taxon>Planctomycetota</taxon>
        <taxon>Candidatus Brocadiia</taxon>
        <taxon>Candidatus Brocadiales</taxon>
        <taxon>Candidatus Brocadiaceae</taxon>
        <taxon>Candidatus Brocadia</taxon>
    </lineage>
</organism>
<proteinExistence type="predicted"/>
<dbReference type="EMBL" id="BAFN01000001">
    <property type="protein sequence ID" value="GAN33106.1"/>
    <property type="molecule type" value="Genomic_DNA"/>
</dbReference>
<name>A0ABQ0JWL2_9BACT</name>
<reference evidence="3" key="1">
    <citation type="journal article" date="2015" name="Genome Announc.">
        <title>Draft Genome Sequence of an Anaerobic Ammonium-Oxidizing Bacterium, "Candidatus Brocadia sinica".</title>
        <authorList>
            <person name="Oshiki M."/>
            <person name="Shinyako-Hata K."/>
            <person name="Satoh H."/>
            <person name="Okabe S."/>
        </authorList>
    </citation>
    <scope>NUCLEOTIDE SEQUENCE [LARGE SCALE GENOMIC DNA]</scope>
    <source>
        <strain evidence="3">JPN1</strain>
    </source>
</reference>
<accession>A0ABQ0JWL2</accession>
<sequence length="87" mass="10466">MPEIEELEHRIARLETLYEDVLKERITQIASRVDQIYEKIERDKTEILIKTEKDKREIIYWMMGLNLGFLTLTITALWAILSFALRR</sequence>
<dbReference type="Proteomes" id="UP000032309">
    <property type="component" value="Unassembled WGS sequence"/>
</dbReference>
<comment type="caution">
    <text evidence="2">The sequence shown here is derived from an EMBL/GenBank/DDBJ whole genome shotgun (WGS) entry which is preliminary data.</text>
</comment>
<evidence type="ECO:0000313" key="2">
    <source>
        <dbReference type="EMBL" id="GAN33106.1"/>
    </source>
</evidence>
<keyword evidence="3" id="KW-1185">Reference proteome</keyword>
<protein>
    <submittedName>
        <fullName evidence="2">Uncharacterized protein</fullName>
    </submittedName>
</protein>
<gene>
    <name evidence="2" type="ORF">BROSI_A1623</name>
</gene>